<feature type="transmembrane region" description="Helical" evidence="2">
    <location>
        <begin position="327"/>
        <end position="355"/>
    </location>
</feature>
<accession>A0A6J4QA72</accession>
<evidence type="ECO:0000313" key="3">
    <source>
        <dbReference type="EMBL" id="CAA9432123.1"/>
    </source>
</evidence>
<evidence type="ECO:0000256" key="1">
    <source>
        <dbReference type="SAM" id="MobiDB-lite"/>
    </source>
</evidence>
<feature type="transmembrane region" description="Helical" evidence="2">
    <location>
        <begin position="418"/>
        <end position="439"/>
    </location>
</feature>
<sequence>MPRLAEGLELIGEYEGSGFKETPYLARRVDGQVLQLTRLLYLVAAAVDGERDFDRIAEEVTGKFGRTVSAENIEFLVKKKLRPLGVLAAADGTSPRLKKAAPMLSLSFRTKLVPERVVHAITTFFYPLFHWPVVVLVLGGLTALDAWLFFVHGVAQSAREIAYQPALFLMVFGLVVLSAAFHECGHATACRYGGAKPGVLGAGLYIVYPAFFSDVTDVYRLGKWGRVRTDLGGIYFNMIFSLLTAGAYFLTGFEPLLAIIVLQHLEMLHQLLPFLRLDGYYVVSDITGVPDLFARIKPILRSVLAPWREPDAAVTALKPWVRVVVTLWVLSVVPILLYLLATIFVAVPRLLATAWDSLLVQYDNATSALGEGDLLATAAGAIQMIFLVLPLAGLTYTFGLLGKRLGVAAWTRTEGKPVLRTGLASATLVSFGLLTFAWWPSEDHQPIQPGERGTVQDSLKAIEEQIPAPIRPSLADDVQENLEAVDDTVRASLEPTEEYVPAVSRLSFAPEPREEEPDDGPATSEQPGSPTGTDASEPARTPDEPAQSAAPSGDPDEPAPAGEEQPSSAQQIEQDAGAQPSSQPPDDPDYAAPAPALPEPKVAPALPEPEVAPAPLELEESEPSPDSSGYYDRGSSDYGSSDDDSGYDRGGDDGSDDGAGSGYDRDDDRDDDGYYDGYGR</sequence>
<keyword evidence="2" id="KW-1133">Transmembrane helix</keyword>
<dbReference type="EMBL" id="CADCVC010000054">
    <property type="protein sequence ID" value="CAA9432123.1"/>
    <property type="molecule type" value="Genomic_DNA"/>
</dbReference>
<feature type="compositionally biased region" description="Acidic residues" evidence="1">
    <location>
        <begin position="665"/>
        <end position="674"/>
    </location>
</feature>
<dbReference type="AlphaFoldDB" id="A0A6J4QA72"/>
<reference evidence="3" key="1">
    <citation type="submission" date="2020-02" db="EMBL/GenBank/DDBJ databases">
        <authorList>
            <person name="Meier V. D."/>
        </authorList>
    </citation>
    <scope>NUCLEOTIDE SEQUENCE</scope>
    <source>
        <strain evidence="3">AVDCRST_MAG80</strain>
    </source>
</reference>
<name>A0A6J4QA72_9ACTN</name>
<feature type="transmembrane region" description="Helical" evidence="2">
    <location>
        <begin position="375"/>
        <end position="398"/>
    </location>
</feature>
<evidence type="ECO:0000256" key="2">
    <source>
        <dbReference type="SAM" id="Phobius"/>
    </source>
</evidence>
<feature type="compositionally biased region" description="Polar residues" evidence="1">
    <location>
        <begin position="523"/>
        <end position="534"/>
    </location>
</feature>
<gene>
    <name evidence="3" type="ORF">AVDCRST_MAG80-651</name>
</gene>
<feature type="transmembrane region" description="Helical" evidence="2">
    <location>
        <begin position="162"/>
        <end position="181"/>
    </location>
</feature>
<keyword evidence="2" id="KW-0812">Transmembrane</keyword>
<feature type="transmembrane region" description="Helical" evidence="2">
    <location>
        <begin position="128"/>
        <end position="150"/>
    </location>
</feature>
<protein>
    <recommendedName>
        <fullName evidence="4">Peptide zinc metalloprotease protein</fullName>
    </recommendedName>
</protein>
<feature type="compositionally biased region" description="Low complexity" evidence="1">
    <location>
        <begin position="624"/>
        <end position="639"/>
    </location>
</feature>
<evidence type="ECO:0008006" key="4">
    <source>
        <dbReference type="Google" id="ProtNLM"/>
    </source>
</evidence>
<feature type="transmembrane region" description="Helical" evidence="2">
    <location>
        <begin position="193"/>
        <end position="212"/>
    </location>
</feature>
<feature type="region of interest" description="Disordered" evidence="1">
    <location>
        <begin position="491"/>
        <end position="680"/>
    </location>
</feature>
<feature type="compositionally biased region" description="Low complexity" evidence="1">
    <location>
        <begin position="590"/>
        <end position="605"/>
    </location>
</feature>
<organism evidence="3">
    <name type="scientific">uncultured Rubrobacteraceae bacterium</name>
    <dbReference type="NCBI Taxonomy" id="349277"/>
    <lineage>
        <taxon>Bacteria</taxon>
        <taxon>Bacillati</taxon>
        <taxon>Actinomycetota</taxon>
        <taxon>Rubrobacteria</taxon>
        <taxon>Rubrobacterales</taxon>
        <taxon>Rubrobacteraceae</taxon>
        <taxon>environmental samples</taxon>
    </lineage>
</organism>
<keyword evidence="2" id="KW-0472">Membrane</keyword>
<proteinExistence type="predicted"/>
<feature type="transmembrane region" description="Helical" evidence="2">
    <location>
        <begin position="232"/>
        <end position="262"/>
    </location>
</feature>